<sequence>MPEIYVMTGWIWSHNIILLLSFVKIEGGNRPKNSIEEDTYTVESYYYNSIENLHGNSNRVCRVQAGDKVQGVGARVCMPMQAKLTKIKSFEKT</sequence>
<reference evidence="3" key="1">
    <citation type="submission" date="2016-03" db="EMBL/GenBank/DDBJ databases">
        <authorList>
            <person name="Guldener U."/>
        </authorList>
    </citation>
    <scope>NUCLEOTIDE SEQUENCE [LARGE SCALE GENOMIC DNA]</scope>
    <source>
        <strain evidence="3">04CH-RAC-A.6.1</strain>
    </source>
</reference>
<evidence type="ECO:0000256" key="1">
    <source>
        <dbReference type="SAM" id="Phobius"/>
    </source>
</evidence>
<proteinExistence type="predicted"/>
<evidence type="ECO:0000313" key="3">
    <source>
        <dbReference type="Proteomes" id="UP000178912"/>
    </source>
</evidence>
<keyword evidence="1" id="KW-1133">Transmembrane helix</keyword>
<dbReference type="Proteomes" id="UP000178912">
    <property type="component" value="Unassembled WGS sequence"/>
</dbReference>
<keyword evidence="1" id="KW-0812">Transmembrane</keyword>
<dbReference type="AlphaFoldDB" id="A0A1E1LIF2"/>
<organism evidence="2 3">
    <name type="scientific">Rhynchosporium agropyri</name>
    <dbReference type="NCBI Taxonomy" id="914238"/>
    <lineage>
        <taxon>Eukaryota</taxon>
        <taxon>Fungi</taxon>
        <taxon>Dikarya</taxon>
        <taxon>Ascomycota</taxon>
        <taxon>Pezizomycotina</taxon>
        <taxon>Leotiomycetes</taxon>
        <taxon>Helotiales</taxon>
        <taxon>Ploettnerulaceae</taxon>
        <taxon>Rhynchosporium</taxon>
    </lineage>
</organism>
<dbReference type="EMBL" id="FJUX01000126">
    <property type="protein sequence ID" value="CZT10311.1"/>
    <property type="molecule type" value="Genomic_DNA"/>
</dbReference>
<accession>A0A1E1LIF2</accession>
<feature type="transmembrane region" description="Helical" evidence="1">
    <location>
        <begin position="6"/>
        <end position="23"/>
    </location>
</feature>
<name>A0A1E1LIF2_9HELO</name>
<evidence type="ECO:0000313" key="2">
    <source>
        <dbReference type="EMBL" id="CZT10311.1"/>
    </source>
</evidence>
<gene>
    <name evidence="2" type="ORF">RAG0_14829</name>
</gene>
<keyword evidence="1" id="KW-0472">Membrane</keyword>
<protein>
    <submittedName>
        <fullName evidence="2">Uncharacterized protein</fullName>
    </submittedName>
</protein>
<keyword evidence="3" id="KW-1185">Reference proteome</keyword>